<evidence type="ECO:0000313" key="3">
    <source>
        <dbReference type="Proteomes" id="UP001374803"/>
    </source>
</evidence>
<keyword evidence="1" id="KW-1133">Transmembrane helix</keyword>
<dbReference type="RefSeq" id="WP_394837178.1">
    <property type="nucleotide sequence ID" value="NZ_CP089929.1"/>
</dbReference>
<feature type="transmembrane region" description="Helical" evidence="1">
    <location>
        <begin position="48"/>
        <end position="67"/>
    </location>
</feature>
<gene>
    <name evidence="2" type="ORF">LVJ94_09750</name>
</gene>
<name>A0ABZ2LCJ8_9BACT</name>
<evidence type="ECO:0000256" key="1">
    <source>
        <dbReference type="SAM" id="Phobius"/>
    </source>
</evidence>
<sequence>MAEALSEVGMFAGLLFAAAAAFFGFAFTCVGVVMLLRAPPERKKLGAYALIGGLTSLLAGLSVWAMFLRTR</sequence>
<feature type="transmembrane region" description="Helical" evidence="1">
    <location>
        <begin position="12"/>
        <end position="36"/>
    </location>
</feature>
<evidence type="ECO:0000313" key="2">
    <source>
        <dbReference type="EMBL" id="WXB07516.1"/>
    </source>
</evidence>
<organism evidence="2 3">
    <name type="scientific">Pendulispora rubella</name>
    <dbReference type="NCBI Taxonomy" id="2741070"/>
    <lineage>
        <taxon>Bacteria</taxon>
        <taxon>Pseudomonadati</taxon>
        <taxon>Myxococcota</taxon>
        <taxon>Myxococcia</taxon>
        <taxon>Myxococcales</taxon>
        <taxon>Sorangiineae</taxon>
        <taxon>Pendulisporaceae</taxon>
        <taxon>Pendulispora</taxon>
    </lineage>
</organism>
<reference evidence="2" key="1">
    <citation type="submission" date="2021-12" db="EMBL/GenBank/DDBJ databases">
        <title>Discovery of the Pendulisporaceae a myxobacterial family with distinct sporulation behavior and unique specialized metabolism.</title>
        <authorList>
            <person name="Garcia R."/>
            <person name="Popoff A."/>
            <person name="Bader C.D."/>
            <person name="Loehr J."/>
            <person name="Walesch S."/>
            <person name="Walt C."/>
            <person name="Boldt J."/>
            <person name="Bunk B."/>
            <person name="Haeckl F.J.F.P.J."/>
            <person name="Gunesch A.P."/>
            <person name="Birkelbach J."/>
            <person name="Nuebel U."/>
            <person name="Pietschmann T."/>
            <person name="Bach T."/>
            <person name="Mueller R."/>
        </authorList>
    </citation>
    <scope>NUCLEOTIDE SEQUENCE</scope>
    <source>
        <strain evidence="2">MSr11367</strain>
    </source>
</reference>
<keyword evidence="1" id="KW-0812">Transmembrane</keyword>
<proteinExistence type="predicted"/>
<accession>A0ABZ2LCJ8</accession>
<dbReference type="Proteomes" id="UP001374803">
    <property type="component" value="Chromosome"/>
</dbReference>
<dbReference type="EMBL" id="CP089983">
    <property type="protein sequence ID" value="WXB07516.1"/>
    <property type="molecule type" value="Genomic_DNA"/>
</dbReference>
<keyword evidence="1" id="KW-0472">Membrane</keyword>
<evidence type="ECO:0008006" key="4">
    <source>
        <dbReference type="Google" id="ProtNLM"/>
    </source>
</evidence>
<protein>
    <recommendedName>
        <fullName evidence="4">DUF4190 domain-containing protein</fullName>
    </recommendedName>
</protein>
<keyword evidence="3" id="KW-1185">Reference proteome</keyword>